<reference evidence="6 7" key="1">
    <citation type="submission" date="2019-06" db="EMBL/GenBank/DDBJ databases">
        <title>Persicimonas caeni gen. nov., sp. nov., a predatory bacterium isolated from solar saltern.</title>
        <authorList>
            <person name="Wang S."/>
        </authorList>
    </citation>
    <scope>NUCLEOTIDE SEQUENCE [LARGE SCALE GENOMIC DNA]</scope>
    <source>
        <strain evidence="6 7">YN101</strain>
    </source>
</reference>
<dbReference type="InterPro" id="IPR058240">
    <property type="entry name" value="rSAM_sf"/>
</dbReference>
<dbReference type="GO" id="GO:0051536">
    <property type="term" value="F:iron-sulfur cluster binding"/>
    <property type="evidence" value="ECO:0007669"/>
    <property type="project" value="UniProtKB-KW"/>
</dbReference>
<dbReference type="InterPro" id="IPR050377">
    <property type="entry name" value="Radical_SAM_PqqE_MftC-like"/>
</dbReference>
<protein>
    <submittedName>
        <fullName evidence="6">Radical SAM protein</fullName>
    </submittedName>
</protein>
<keyword evidence="2" id="KW-0479">Metal-binding</keyword>
<evidence type="ECO:0000313" key="7">
    <source>
        <dbReference type="Proteomes" id="UP000315995"/>
    </source>
</evidence>
<sequence>MEPQKVPLLKTVRVLVTDACNLRCKRCFNEGYPNRGTYFADKETLVDAFARLGEPIQSIKVTGGEPLMHPHIDEVVSAFTEIAPTSLTTNGLLLRHKAADLAPEVPITVSIYGTRADEFAQYTQMPASVFEKVTEQLRVVNEWDDRTFRANIIIQPRKQWSVLRYVRFLEEFSFSTVRFLTLLGPEKDSVAYLKNLQATVEFLEQYTESEPSDDPSIRSFDAGNVEYQLVVQYDEFDADVRDRFGFVWIGPRGEVYQNKDESVFSTRGFTQPRS</sequence>
<dbReference type="AlphaFoldDB" id="A0A4Y6PPL3"/>
<proteinExistence type="predicted"/>
<dbReference type="CDD" id="cd01335">
    <property type="entry name" value="Radical_SAM"/>
    <property type="match status" value="1"/>
</dbReference>
<dbReference type="Gene3D" id="3.20.20.70">
    <property type="entry name" value="Aldolase class I"/>
    <property type="match status" value="1"/>
</dbReference>
<keyword evidence="1" id="KW-0949">S-adenosyl-L-methionine</keyword>
<accession>A0A4Y6PPL3</accession>
<evidence type="ECO:0000259" key="5">
    <source>
        <dbReference type="PROSITE" id="PS51918"/>
    </source>
</evidence>
<dbReference type="Proteomes" id="UP000315995">
    <property type="component" value="Chromosome"/>
</dbReference>
<dbReference type="SFLD" id="SFLDG01067">
    <property type="entry name" value="SPASM/twitch_domain_containing"/>
    <property type="match status" value="1"/>
</dbReference>
<dbReference type="GO" id="GO:0003824">
    <property type="term" value="F:catalytic activity"/>
    <property type="evidence" value="ECO:0007669"/>
    <property type="project" value="InterPro"/>
</dbReference>
<dbReference type="SUPFAM" id="SSF102114">
    <property type="entry name" value="Radical SAM enzymes"/>
    <property type="match status" value="1"/>
</dbReference>
<keyword evidence="3" id="KW-0408">Iron</keyword>
<dbReference type="Pfam" id="PF04055">
    <property type="entry name" value="Radical_SAM"/>
    <property type="match status" value="1"/>
</dbReference>
<dbReference type="EMBL" id="CP041186">
    <property type="protein sequence ID" value="QDG50153.1"/>
    <property type="molecule type" value="Genomic_DNA"/>
</dbReference>
<dbReference type="InterPro" id="IPR013785">
    <property type="entry name" value="Aldolase_TIM"/>
</dbReference>
<gene>
    <name evidence="6" type="ORF">FIV42_05220</name>
</gene>
<dbReference type="PANTHER" id="PTHR11228">
    <property type="entry name" value="RADICAL SAM DOMAIN PROTEIN"/>
    <property type="match status" value="1"/>
</dbReference>
<evidence type="ECO:0000256" key="3">
    <source>
        <dbReference type="ARBA" id="ARBA00023004"/>
    </source>
</evidence>
<evidence type="ECO:0000256" key="4">
    <source>
        <dbReference type="ARBA" id="ARBA00023014"/>
    </source>
</evidence>
<dbReference type="PANTHER" id="PTHR11228:SF7">
    <property type="entry name" value="PQQA PEPTIDE CYCLASE"/>
    <property type="match status" value="1"/>
</dbReference>
<evidence type="ECO:0000256" key="2">
    <source>
        <dbReference type="ARBA" id="ARBA00022723"/>
    </source>
</evidence>
<dbReference type="OrthoDB" id="9782387at2"/>
<organism evidence="6 7">
    <name type="scientific">Persicimonas caeni</name>
    <dbReference type="NCBI Taxonomy" id="2292766"/>
    <lineage>
        <taxon>Bacteria</taxon>
        <taxon>Deltaproteobacteria</taxon>
        <taxon>Bradymonadales</taxon>
        <taxon>Bradymonadaceae</taxon>
        <taxon>Persicimonas</taxon>
    </lineage>
</organism>
<dbReference type="PROSITE" id="PS51918">
    <property type="entry name" value="RADICAL_SAM"/>
    <property type="match status" value="1"/>
</dbReference>
<name>A0A4Y6PPL3_PERCE</name>
<keyword evidence="7" id="KW-1185">Reference proteome</keyword>
<accession>A0A5B8Y110</accession>
<dbReference type="SFLD" id="SFLDS00029">
    <property type="entry name" value="Radical_SAM"/>
    <property type="match status" value="1"/>
</dbReference>
<dbReference type="InterPro" id="IPR007197">
    <property type="entry name" value="rSAM"/>
</dbReference>
<evidence type="ECO:0000256" key="1">
    <source>
        <dbReference type="ARBA" id="ARBA00022691"/>
    </source>
</evidence>
<evidence type="ECO:0000313" key="6">
    <source>
        <dbReference type="EMBL" id="QDG50153.1"/>
    </source>
</evidence>
<dbReference type="GO" id="GO:0046872">
    <property type="term" value="F:metal ion binding"/>
    <property type="evidence" value="ECO:0007669"/>
    <property type="project" value="UniProtKB-KW"/>
</dbReference>
<keyword evidence="4" id="KW-0411">Iron-sulfur</keyword>
<dbReference type="RefSeq" id="WP_141196649.1">
    <property type="nucleotide sequence ID" value="NZ_CP041186.1"/>
</dbReference>
<feature type="domain" description="Radical SAM core" evidence="5">
    <location>
        <begin position="4"/>
        <end position="213"/>
    </location>
</feature>